<dbReference type="AlphaFoldDB" id="A0A2U2I6Q3"/>
<keyword evidence="3" id="KW-1185">Reference proteome</keyword>
<feature type="compositionally biased region" description="Basic and acidic residues" evidence="1">
    <location>
        <begin position="131"/>
        <end position="157"/>
    </location>
</feature>
<evidence type="ECO:0000313" key="2">
    <source>
        <dbReference type="EMBL" id="PWF55299.1"/>
    </source>
</evidence>
<dbReference type="Proteomes" id="UP000241421">
    <property type="component" value="Unassembled WGS sequence"/>
</dbReference>
<protein>
    <submittedName>
        <fullName evidence="2">Uncharacterized protein</fullName>
    </submittedName>
</protein>
<name>A0A2U2I6Q3_9BURK</name>
<evidence type="ECO:0000313" key="3">
    <source>
        <dbReference type="Proteomes" id="UP000241421"/>
    </source>
</evidence>
<proteinExistence type="predicted"/>
<evidence type="ECO:0000256" key="1">
    <source>
        <dbReference type="SAM" id="MobiDB-lite"/>
    </source>
</evidence>
<feature type="compositionally biased region" description="Basic and acidic residues" evidence="1">
    <location>
        <begin position="188"/>
        <end position="203"/>
    </location>
</feature>
<accession>A0A2U2I6Q3</accession>
<dbReference type="EMBL" id="PXWF02000035">
    <property type="protein sequence ID" value="PWF55299.1"/>
    <property type="molecule type" value="Genomic_DNA"/>
</dbReference>
<feature type="compositionally biased region" description="Low complexity" evidence="1">
    <location>
        <begin position="120"/>
        <end position="130"/>
    </location>
</feature>
<feature type="compositionally biased region" description="Basic and acidic residues" evidence="1">
    <location>
        <begin position="165"/>
        <end position="176"/>
    </location>
</feature>
<comment type="caution">
    <text evidence="2">The sequence shown here is derived from an EMBL/GenBank/DDBJ whole genome shotgun (WGS) entry which is preliminary data.</text>
</comment>
<gene>
    <name evidence="2" type="ORF">C7C56_002550</name>
</gene>
<reference evidence="2 3" key="1">
    <citation type="submission" date="2018-04" db="EMBL/GenBank/DDBJ databases">
        <title>Massilia violaceinigra sp. nov., a novel purple-pigmented bacterium isolated from Tianshan glacier, Xinjiang, China.</title>
        <authorList>
            <person name="Wang H."/>
        </authorList>
    </citation>
    <scope>NUCLEOTIDE SEQUENCE [LARGE SCALE GENOMIC DNA]</scope>
    <source>
        <strain evidence="2 3">B448-2</strain>
    </source>
</reference>
<sequence>MMLPPPGADTPPPGPVLGSTLEADRALAEAARLRAAAEADYADSERFCYTKFFVNNCLDAARERRRATLAVVRVVEVDAGRYKRAKAVEERDLAMAEAAREHAANEARRAVEWADREPAAKPVAEAARPARAPDRARREAEHAAKLARIAERERAEAPLRAARAARFEEKRAESARRQRAVAAKQAAKRAEKQAEKAEKDASEGRFAPADPAPPAKRP</sequence>
<organism evidence="2 3">
    <name type="scientific">Massilia glaciei</name>
    <dbReference type="NCBI Taxonomy" id="1524097"/>
    <lineage>
        <taxon>Bacteria</taxon>
        <taxon>Pseudomonadati</taxon>
        <taxon>Pseudomonadota</taxon>
        <taxon>Betaproteobacteria</taxon>
        <taxon>Burkholderiales</taxon>
        <taxon>Oxalobacteraceae</taxon>
        <taxon>Telluria group</taxon>
        <taxon>Massilia</taxon>
    </lineage>
</organism>
<feature type="region of interest" description="Disordered" evidence="1">
    <location>
        <begin position="111"/>
        <end position="218"/>
    </location>
</feature>